<evidence type="ECO:0000256" key="6">
    <source>
        <dbReference type="ARBA" id="ARBA00023136"/>
    </source>
</evidence>
<dbReference type="STRING" id="1221500.ABE65_019740"/>
<feature type="transmembrane region" description="Helical" evidence="7">
    <location>
        <begin position="180"/>
        <end position="198"/>
    </location>
</feature>
<name>A0A160IQY3_9BACL</name>
<feature type="transmembrane region" description="Helical" evidence="7">
    <location>
        <begin position="128"/>
        <end position="151"/>
    </location>
</feature>
<dbReference type="PANTHER" id="PTHR32322:SF18">
    <property type="entry name" value="S-ADENOSYLMETHIONINE_S-ADENOSYLHOMOCYSTEINE TRANSPORTER"/>
    <property type="match status" value="1"/>
</dbReference>
<protein>
    <submittedName>
        <fullName evidence="9">Antibiotic transporter</fullName>
    </submittedName>
</protein>
<evidence type="ECO:0000256" key="1">
    <source>
        <dbReference type="ARBA" id="ARBA00004651"/>
    </source>
</evidence>
<feature type="transmembrane region" description="Helical" evidence="7">
    <location>
        <begin position="95"/>
        <end position="116"/>
    </location>
</feature>
<dbReference type="PANTHER" id="PTHR32322">
    <property type="entry name" value="INNER MEMBRANE TRANSPORTER"/>
    <property type="match status" value="1"/>
</dbReference>
<dbReference type="InterPro" id="IPR037185">
    <property type="entry name" value="EmrE-like"/>
</dbReference>
<gene>
    <name evidence="9" type="ORF">ABE65_019740</name>
</gene>
<keyword evidence="10" id="KW-1185">Reference proteome</keyword>
<evidence type="ECO:0000256" key="3">
    <source>
        <dbReference type="ARBA" id="ARBA00022475"/>
    </source>
</evidence>
<evidence type="ECO:0000313" key="10">
    <source>
        <dbReference type="Proteomes" id="UP000076623"/>
    </source>
</evidence>
<feature type="transmembrane region" description="Helical" evidence="7">
    <location>
        <begin position="38"/>
        <end position="57"/>
    </location>
</feature>
<dbReference type="Pfam" id="PF00892">
    <property type="entry name" value="EamA"/>
    <property type="match status" value="2"/>
</dbReference>
<feature type="transmembrane region" description="Helical" evidence="7">
    <location>
        <begin position="210"/>
        <end position="235"/>
    </location>
</feature>
<dbReference type="AlphaFoldDB" id="A0A160IQY3"/>
<evidence type="ECO:0000256" key="2">
    <source>
        <dbReference type="ARBA" id="ARBA00007362"/>
    </source>
</evidence>
<organism evidence="9 10">
    <name type="scientific">Fictibacillus phosphorivorans</name>
    <dbReference type="NCBI Taxonomy" id="1221500"/>
    <lineage>
        <taxon>Bacteria</taxon>
        <taxon>Bacillati</taxon>
        <taxon>Bacillota</taxon>
        <taxon>Bacilli</taxon>
        <taxon>Bacillales</taxon>
        <taxon>Fictibacillaceae</taxon>
        <taxon>Fictibacillus</taxon>
    </lineage>
</organism>
<keyword evidence="5 7" id="KW-1133">Transmembrane helix</keyword>
<feature type="transmembrane region" description="Helical" evidence="7">
    <location>
        <begin position="7"/>
        <end position="26"/>
    </location>
</feature>
<feature type="domain" description="EamA" evidence="8">
    <location>
        <begin position="7"/>
        <end position="139"/>
    </location>
</feature>
<comment type="subcellular location">
    <subcellularLocation>
        <location evidence="1">Cell membrane</location>
        <topology evidence="1">Multi-pass membrane protein</topology>
    </subcellularLocation>
</comment>
<keyword evidence="3" id="KW-1003">Cell membrane</keyword>
<evidence type="ECO:0000259" key="8">
    <source>
        <dbReference type="Pfam" id="PF00892"/>
    </source>
</evidence>
<dbReference type="EMBL" id="CP015378">
    <property type="protein sequence ID" value="ANC78911.1"/>
    <property type="molecule type" value="Genomic_DNA"/>
</dbReference>
<feature type="transmembrane region" description="Helical" evidence="7">
    <location>
        <begin position="247"/>
        <end position="266"/>
    </location>
</feature>
<evidence type="ECO:0000256" key="7">
    <source>
        <dbReference type="SAM" id="Phobius"/>
    </source>
</evidence>
<dbReference type="SUPFAM" id="SSF103481">
    <property type="entry name" value="Multidrug resistance efflux transporter EmrE"/>
    <property type="match status" value="2"/>
</dbReference>
<evidence type="ECO:0000313" key="9">
    <source>
        <dbReference type="EMBL" id="ANC78911.1"/>
    </source>
</evidence>
<dbReference type="GO" id="GO:0005886">
    <property type="term" value="C:plasma membrane"/>
    <property type="evidence" value="ECO:0007669"/>
    <property type="project" value="UniProtKB-SubCell"/>
</dbReference>
<dbReference type="InterPro" id="IPR000620">
    <property type="entry name" value="EamA_dom"/>
</dbReference>
<evidence type="ECO:0000256" key="4">
    <source>
        <dbReference type="ARBA" id="ARBA00022692"/>
    </source>
</evidence>
<feature type="transmembrane region" description="Helical" evidence="7">
    <location>
        <begin position="272"/>
        <end position="291"/>
    </location>
</feature>
<comment type="similarity">
    <text evidence="2">Belongs to the EamA transporter family.</text>
</comment>
<accession>A0A160IQY3</accession>
<dbReference type="RefSeq" id="WP_066398793.1">
    <property type="nucleotide sequence ID" value="NZ_CP015378.1"/>
</dbReference>
<sequence length="310" mass="34251">MQKVNPYVLLVVANLIWGGNFVIGRAIASSLPPVTLSFLRWCTAFLIFLPFAVPFLQKEWQMLKRHWQVVLILSITGITGFNTLLYIALHFTTSINASIVNTSTPILLFLLSFAFLKEKLNAKQIAGALISLIGLLFIISKGSITVLLQLSFNKGDLIVIGAVICWSIYSLLIRRYAGILPTYSTFIVTAFLGILILLPFSIREMQTEEIVWSLGTIATILYTGIFASIVAFMSWNMAVERVGPSKAGVFLNLIPVFAAIFAVIFIDETLAWYQGAGGVLVILGVFISTRVTKREKHISKASRSVKVISK</sequence>
<dbReference type="Proteomes" id="UP000076623">
    <property type="component" value="Chromosome"/>
</dbReference>
<feature type="domain" description="EamA" evidence="8">
    <location>
        <begin position="154"/>
        <end position="289"/>
    </location>
</feature>
<keyword evidence="4 7" id="KW-0812">Transmembrane</keyword>
<dbReference type="Gene3D" id="1.10.3730.20">
    <property type="match status" value="1"/>
</dbReference>
<proteinExistence type="inferred from homology"/>
<dbReference type="InterPro" id="IPR050638">
    <property type="entry name" value="AA-Vitamin_Transporters"/>
</dbReference>
<dbReference type="KEGG" id="fpn:ABE65_019740"/>
<evidence type="ECO:0000256" key="5">
    <source>
        <dbReference type="ARBA" id="ARBA00022989"/>
    </source>
</evidence>
<feature type="transmembrane region" description="Helical" evidence="7">
    <location>
        <begin position="69"/>
        <end position="89"/>
    </location>
</feature>
<reference evidence="9 10" key="1">
    <citation type="submission" date="2016-04" db="EMBL/GenBank/DDBJ databases">
        <title>Complete genome sequence of Fictibacillus phosphorivorans G25-29, a strain toxic to nematodes.</title>
        <authorList>
            <person name="Zheng Z."/>
        </authorList>
    </citation>
    <scope>NUCLEOTIDE SEQUENCE [LARGE SCALE GENOMIC DNA]</scope>
    <source>
        <strain evidence="9 10">G25-29</strain>
    </source>
</reference>
<keyword evidence="6 7" id="KW-0472">Membrane</keyword>
<feature type="transmembrane region" description="Helical" evidence="7">
    <location>
        <begin position="157"/>
        <end position="173"/>
    </location>
</feature>